<evidence type="ECO:0000256" key="3">
    <source>
        <dbReference type="SAM" id="Coils"/>
    </source>
</evidence>
<dbReference type="InterPro" id="IPR000421">
    <property type="entry name" value="FA58C"/>
</dbReference>
<dbReference type="Gene3D" id="3.60.21.10">
    <property type="match status" value="1"/>
</dbReference>
<evidence type="ECO:0000256" key="1">
    <source>
        <dbReference type="ARBA" id="ARBA00022729"/>
    </source>
</evidence>
<sequence length="516" mass="56496">MGKVGDVNMDITFAINHGDMFYHTVNGRESVHGNAQDPRFWKSFEDVYNAPSLLNTTWYVMLGNHDYSSNISAWIEHHEYSYNKRWYFPDTYYTDIVQIPGTTETVQIVVIDTALLIAIEQGSVPHGFPAHLASPQQKQTWAAAAHAHVEWLKRTLSESTATWIIATGHHHVWSSMHYGPFPILLKTLPPLFEAAGVVAYFNGHEHNLQHHLVNGVSYFCNGNGGMNVCNGAYGNVPPPGAQQHRSCGGGWADVTVTASELVMHFRDMQGNVKYTWKSGNPRAQRGLLKAGPAPALTSVPKRPAGGPVQTAAPPPSFADRSKEDLVELLQTSEERIRHLEALVREAKKAGALNETTDASNCTARALDPTYDRHQYSSIWGLSTVGDGQATGRLSSASGWVPSDMDPMPWMQVDLGGVHTVVGIVVRPRPCCEAHSPLSNQYPRKLTVSYRSEEGDGEAQVDGGTGFGLWRSQAPLKTGSAEVRFAVPVRARFVKVHPVDRGPGGMGMRLGVLVCDT</sequence>
<keyword evidence="1" id="KW-0732">Signal</keyword>
<feature type="region of interest" description="Disordered" evidence="4">
    <location>
        <begin position="283"/>
        <end position="318"/>
    </location>
</feature>
<accession>A0A7S4FW25</accession>
<dbReference type="PANTHER" id="PTHR10161:SF14">
    <property type="entry name" value="TARTRATE-RESISTANT ACID PHOSPHATASE TYPE 5"/>
    <property type="match status" value="1"/>
</dbReference>
<protein>
    <recommendedName>
        <fullName evidence="5">F5/8 type C domain-containing protein</fullName>
    </recommendedName>
</protein>
<gene>
    <name evidence="6" type="ORF">EGYM00163_LOCUS28200</name>
</gene>
<feature type="domain" description="F5/8 type C" evidence="5">
    <location>
        <begin position="361"/>
        <end position="514"/>
    </location>
</feature>
<dbReference type="AlphaFoldDB" id="A0A7S4FW25"/>
<feature type="coiled-coil region" evidence="3">
    <location>
        <begin position="322"/>
        <end position="349"/>
    </location>
</feature>
<dbReference type="GO" id="GO:0016787">
    <property type="term" value="F:hydrolase activity"/>
    <property type="evidence" value="ECO:0007669"/>
    <property type="project" value="UniProtKB-KW"/>
</dbReference>
<dbReference type="PROSITE" id="PS50022">
    <property type="entry name" value="FA58C_3"/>
    <property type="match status" value="1"/>
</dbReference>
<dbReference type="EMBL" id="HBJA01080659">
    <property type="protein sequence ID" value="CAE0817038.1"/>
    <property type="molecule type" value="Transcribed_RNA"/>
</dbReference>
<dbReference type="Pfam" id="PF00149">
    <property type="entry name" value="Metallophos"/>
    <property type="match status" value="1"/>
</dbReference>
<dbReference type="InterPro" id="IPR051558">
    <property type="entry name" value="Metallophosphoesterase_PAP"/>
</dbReference>
<keyword evidence="2" id="KW-0378">Hydrolase</keyword>
<dbReference type="Gene3D" id="2.60.120.260">
    <property type="entry name" value="Galactose-binding domain-like"/>
    <property type="match status" value="1"/>
</dbReference>
<dbReference type="SUPFAM" id="SSF56300">
    <property type="entry name" value="Metallo-dependent phosphatases"/>
    <property type="match status" value="1"/>
</dbReference>
<proteinExistence type="predicted"/>
<name>A0A7S4FW25_9EUGL</name>
<dbReference type="SUPFAM" id="SSF49785">
    <property type="entry name" value="Galactose-binding domain-like"/>
    <property type="match status" value="1"/>
</dbReference>
<dbReference type="InterPro" id="IPR029052">
    <property type="entry name" value="Metallo-depent_PP-like"/>
</dbReference>
<keyword evidence="3" id="KW-0175">Coiled coil</keyword>
<evidence type="ECO:0000313" key="6">
    <source>
        <dbReference type="EMBL" id="CAE0817038.1"/>
    </source>
</evidence>
<evidence type="ECO:0000256" key="4">
    <source>
        <dbReference type="SAM" id="MobiDB-lite"/>
    </source>
</evidence>
<dbReference type="InterPro" id="IPR008979">
    <property type="entry name" value="Galactose-bd-like_sf"/>
</dbReference>
<reference evidence="6" key="1">
    <citation type="submission" date="2021-01" db="EMBL/GenBank/DDBJ databases">
        <authorList>
            <person name="Corre E."/>
            <person name="Pelletier E."/>
            <person name="Niang G."/>
            <person name="Scheremetjew M."/>
            <person name="Finn R."/>
            <person name="Kale V."/>
            <person name="Holt S."/>
            <person name="Cochrane G."/>
            <person name="Meng A."/>
            <person name="Brown T."/>
            <person name="Cohen L."/>
        </authorList>
    </citation>
    <scope>NUCLEOTIDE SEQUENCE</scope>
    <source>
        <strain evidence="6">CCMP1594</strain>
    </source>
</reference>
<evidence type="ECO:0000256" key="2">
    <source>
        <dbReference type="ARBA" id="ARBA00022801"/>
    </source>
</evidence>
<dbReference type="PANTHER" id="PTHR10161">
    <property type="entry name" value="TARTRATE-RESISTANT ACID PHOSPHATASE TYPE 5"/>
    <property type="match status" value="1"/>
</dbReference>
<dbReference type="Pfam" id="PF00754">
    <property type="entry name" value="F5_F8_type_C"/>
    <property type="match status" value="1"/>
</dbReference>
<evidence type="ECO:0000259" key="5">
    <source>
        <dbReference type="PROSITE" id="PS50022"/>
    </source>
</evidence>
<organism evidence="6">
    <name type="scientific">Eutreptiella gymnastica</name>
    <dbReference type="NCBI Taxonomy" id="73025"/>
    <lineage>
        <taxon>Eukaryota</taxon>
        <taxon>Discoba</taxon>
        <taxon>Euglenozoa</taxon>
        <taxon>Euglenida</taxon>
        <taxon>Spirocuta</taxon>
        <taxon>Euglenophyceae</taxon>
        <taxon>Eutreptiales</taxon>
        <taxon>Eutreptiaceae</taxon>
        <taxon>Eutreptiella</taxon>
    </lineage>
</organism>
<dbReference type="InterPro" id="IPR004843">
    <property type="entry name" value="Calcineurin-like_PHP"/>
</dbReference>